<protein>
    <recommendedName>
        <fullName evidence="5">SRCR domain-containing protein</fullName>
    </recommendedName>
</protein>
<dbReference type="EMBL" id="DS985258">
    <property type="protein sequence ID" value="EDV20651.1"/>
    <property type="molecule type" value="Genomic_DNA"/>
</dbReference>
<organism evidence="6 7">
    <name type="scientific">Trichoplax adhaerens</name>
    <name type="common">Trichoplax reptans</name>
    <dbReference type="NCBI Taxonomy" id="10228"/>
    <lineage>
        <taxon>Eukaryota</taxon>
        <taxon>Metazoa</taxon>
        <taxon>Placozoa</taxon>
        <taxon>Uniplacotomia</taxon>
        <taxon>Trichoplacea</taxon>
        <taxon>Trichoplacidae</taxon>
        <taxon>Trichoplax</taxon>
    </lineage>
</organism>
<dbReference type="CTD" id="6758064"/>
<keyword evidence="4" id="KW-0732">Signal</keyword>
<evidence type="ECO:0000313" key="6">
    <source>
        <dbReference type="EMBL" id="EDV20651.1"/>
    </source>
</evidence>
<evidence type="ECO:0000259" key="5">
    <source>
        <dbReference type="PROSITE" id="PS50287"/>
    </source>
</evidence>
<sequence>MAKSSKVLLYVALLYILCNKVVVNGDHIKQLSYVDCLNGCSCNHTDAVCSNFEEALASVALQKRTVTLLQKLPCRDRSLRELIQLSNKRDVTVVFRCYGSKEYMNPKRKNGMELKSNIETARRVMRVERNSRSQNSNYTISLINGQNSSEGTVIIENRINGQRGAVCGTAWHASDASVVCRQLGFLSYRSKASSYLDISSLIKSVLLIGLNLAFIPAVAKPGNLSIIARALLCLGKEQVIDSCKIVSWNEPFSSNNLCNQARTVATVNCVSEDNNPNRKIMESVPGNSPESCTFKYGFCNWQRSGNYLMQWNNYNESWDVYTSEDFKPRDPFQVVFIATASNRRQIDISLSLDQVFINNAEPNIGLTQASQLAVILSVTIIASLSLIFGIAYYCHYHNREGCKTCCEIWLNSGTNPAVTGTSTTSKLSLGSGTSADVLRRAIRDHPYILNEINTHYPGNSRALETGCDEGC</sequence>
<evidence type="ECO:0000256" key="4">
    <source>
        <dbReference type="SAM" id="SignalP"/>
    </source>
</evidence>
<feature type="signal peptide" evidence="4">
    <location>
        <begin position="1"/>
        <end position="25"/>
    </location>
</feature>
<evidence type="ECO:0000256" key="1">
    <source>
        <dbReference type="ARBA" id="ARBA00023157"/>
    </source>
</evidence>
<dbReference type="InterPro" id="IPR036772">
    <property type="entry name" value="SRCR-like_dom_sf"/>
</dbReference>
<name>B3S9H2_TRIAD</name>
<dbReference type="AlphaFoldDB" id="B3S9H2"/>
<dbReference type="Pfam" id="PF00530">
    <property type="entry name" value="SRCR"/>
    <property type="match status" value="1"/>
</dbReference>
<keyword evidence="7" id="KW-1185">Reference proteome</keyword>
<dbReference type="PANTHER" id="PTHR48071">
    <property type="entry name" value="SRCR DOMAIN-CONTAINING PROTEIN"/>
    <property type="match status" value="1"/>
</dbReference>
<dbReference type="SUPFAM" id="SSF56487">
    <property type="entry name" value="SRCR-like"/>
    <property type="match status" value="1"/>
</dbReference>
<dbReference type="GO" id="GO:0016020">
    <property type="term" value="C:membrane"/>
    <property type="evidence" value="ECO:0007669"/>
    <property type="project" value="InterPro"/>
</dbReference>
<comment type="caution">
    <text evidence="2">Lacks conserved residue(s) required for the propagation of feature annotation.</text>
</comment>
<keyword evidence="3" id="KW-1133">Transmembrane helix</keyword>
<dbReference type="KEGG" id="tad:TRIADDRAFT_60906"/>
<feature type="disulfide bond" evidence="2">
    <location>
        <begin position="233"/>
        <end position="243"/>
    </location>
</feature>
<feature type="domain" description="SRCR" evidence="5">
    <location>
        <begin position="140"/>
        <end position="270"/>
    </location>
</feature>
<evidence type="ECO:0000313" key="7">
    <source>
        <dbReference type="Proteomes" id="UP000009022"/>
    </source>
</evidence>
<accession>B3S9H2</accession>
<feature type="transmembrane region" description="Helical" evidence="3">
    <location>
        <begin position="372"/>
        <end position="394"/>
    </location>
</feature>
<proteinExistence type="predicted"/>
<keyword evidence="1 2" id="KW-1015">Disulfide bond</keyword>
<dbReference type="PRINTS" id="PR00258">
    <property type="entry name" value="SPERACTRCPTR"/>
</dbReference>
<dbReference type="RefSeq" id="XP_002116851.1">
    <property type="nucleotide sequence ID" value="XM_002116815.1"/>
</dbReference>
<dbReference type="GeneID" id="6758064"/>
<dbReference type="PANTHER" id="PTHR48071:SF18">
    <property type="entry name" value="DELETED IN MALIGNANT BRAIN TUMORS 1 PROTEIN-RELATED"/>
    <property type="match status" value="1"/>
</dbReference>
<dbReference type="PhylomeDB" id="B3S9H2"/>
<dbReference type="Gene3D" id="3.10.250.10">
    <property type="entry name" value="SRCR-like domain"/>
    <property type="match status" value="1"/>
</dbReference>
<dbReference type="PROSITE" id="PS50287">
    <property type="entry name" value="SRCR_2"/>
    <property type="match status" value="1"/>
</dbReference>
<evidence type="ECO:0000256" key="2">
    <source>
        <dbReference type="PROSITE-ProRule" id="PRU00196"/>
    </source>
</evidence>
<gene>
    <name evidence="6" type="ORF">TRIADDRAFT_60906</name>
</gene>
<feature type="chain" id="PRO_5002798527" description="SRCR domain-containing protein" evidence="4">
    <location>
        <begin position="26"/>
        <end position="471"/>
    </location>
</feature>
<dbReference type="SMART" id="SM00202">
    <property type="entry name" value="SR"/>
    <property type="match status" value="1"/>
</dbReference>
<keyword evidence="3" id="KW-0472">Membrane</keyword>
<dbReference type="InParanoid" id="B3S9H2"/>
<evidence type="ECO:0000256" key="3">
    <source>
        <dbReference type="SAM" id="Phobius"/>
    </source>
</evidence>
<reference evidence="6 7" key="1">
    <citation type="journal article" date="2008" name="Nature">
        <title>The Trichoplax genome and the nature of placozoans.</title>
        <authorList>
            <person name="Srivastava M."/>
            <person name="Begovic E."/>
            <person name="Chapman J."/>
            <person name="Putnam N.H."/>
            <person name="Hellsten U."/>
            <person name="Kawashima T."/>
            <person name="Kuo A."/>
            <person name="Mitros T."/>
            <person name="Salamov A."/>
            <person name="Carpenter M.L."/>
            <person name="Signorovitch A.Y."/>
            <person name="Moreno M.A."/>
            <person name="Kamm K."/>
            <person name="Grimwood J."/>
            <person name="Schmutz J."/>
            <person name="Shapiro H."/>
            <person name="Grigoriev I.V."/>
            <person name="Buss L.W."/>
            <person name="Schierwater B."/>
            <person name="Dellaporta S.L."/>
            <person name="Rokhsar D.S."/>
        </authorList>
    </citation>
    <scope>NUCLEOTIDE SEQUENCE [LARGE SCALE GENOMIC DNA]</scope>
    <source>
        <strain evidence="6 7">Grell-BS-1999</strain>
    </source>
</reference>
<keyword evidence="3" id="KW-0812">Transmembrane</keyword>
<dbReference type="InterPro" id="IPR001190">
    <property type="entry name" value="SRCR"/>
</dbReference>
<dbReference type="HOGENOM" id="CLU_580517_0_0_1"/>
<dbReference type="Proteomes" id="UP000009022">
    <property type="component" value="Unassembled WGS sequence"/>
</dbReference>